<name>A0A4C1WE47_EUMVA</name>
<evidence type="ECO:0000313" key="1">
    <source>
        <dbReference type="EMBL" id="GBP49160.1"/>
    </source>
</evidence>
<sequence length="83" mass="9534">MEKGNCSTIMHVAEMATYRGANDRVNHQKEGGHRLFDNRNPRSYRCVVSFLDRNRAQFQQGDSFVLQILLYTGLVTILDGKED</sequence>
<comment type="caution">
    <text evidence="1">The sequence shown here is derived from an EMBL/GenBank/DDBJ whole genome shotgun (WGS) entry which is preliminary data.</text>
</comment>
<reference evidence="1 2" key="1">
    <citation type="journal article" date="2019" name="Commun. Biol.">
        <title>The bagworm genome reveals a unique fibroin gene that provides high tensile strength.</title>
        <authorList>
            <person name="Kono N."/>
            <person name="Nakamura H."/>
            <person name="Ohtoshi R."/>
            <person name="Tomita M."/>
            <person name="Numata K."/>
            <person name="Arakawa K."/>
        </authorList>
    </citation>
    <scope>NUCLEOTIDE SEQUENCE [LARGE SCALE GENOMIC DNA]</scope>
</reference>
<organism evidence="1 2">
    <name type="scientific">Eumeta variegata</name>
    <name type="common">Bagworm moth</name>
    <name type="synonym">Eumeta japonica</name>
    <dbReference type="NCBI Taxonomy" id="151549"/>
    <lineage>
        <taxon>Eukaryota</taxon>
        <taxon>Metazoa</taxon>
        <taxon>Ecdysozoa</taxon>
        <taxon>Arthropoda</taxon>
        <taxon>Hexapoda</taxon>
        <taxon>Insecta</taxon>
        <taxon>Pterygota</taxon>
        <taxon>Neoptera</taxon>
        <taxon>Endopterygota</taxon>
        <taxon>Lepidoptera</taxon>
        <taxon>Glossata</taxon>
        <taxon>Ditrysia</taxon>
        <taxon>Tineoidea</taxon>
        <taxon>Psychidae</taxon>
        <taxon>Oiketicinae</taxon>
        <taxon>Eumeta</taxon>
    </lineage>
</organism>
<evidence type="ECO:0000313" key="2">
    <source>
        <dbReference type="Proteomes" id="UP000299102"/>
    </source>
</evidence>
<keyword evidence="2" id="KW-1185">Reference proteome</keyword>
<protein>
    <submittedName>
        <fullName evidence="1">Uncharacterized protein</fullName>
    </submittedName>
</protein>
<dbReference type="AlphaFoldDB" id="A0A4C1WE47"/>
<proteinExistence type="predicted"/>
<gene>
    <name evidence="1" type="ORF">EVAR_80828_1</name>
</gene>
<dbReference type="EMBL" id="BGZK01000538">
    <property type="protein sequence ID" value="GBP49160.1"/>
    <property type="molecule type" value="Genomic_DNA"/>
</dbReference>
<accession>A0A4C1WE47</accession>
<dbReference type="Proteomes" id="UP000299102">
    <property type="component" value="Unassembled WGS sequence"/>
</dbReference>